<keyword evidence="1" id="KW-0812">Transmembrane</keyword>
<evidence type="ECO:0000313" key="2">
    <source>
        <dbReference type="EMBL" id="KGJ90858.1"/>
    </source>
</evidence>
<gene>
    <name evidence="2" type="ORF">GAB14E_0522</name>
</gene>
<accession>A0A099KMH0</accession>
<protein>
    <submittedName>
        <fullName evidence="2">Uncharacterized protein</fullName>
    </submittedName>
</protein>
<dbReference type="InterPro" id="IPR012340">
    <property type="entry name" value="NA-bd_OB-fold"/>
</dbReference>
<proteinExistence type="predicted"/>
<dbReference type="OrthoDB" id="7863671at2"/>
<dbReference type="Gene3D" id="2.40.50.140">
    <property type="entry name" value="Nucleic acid-binding proteins"/>
    <property type="match status" value="1"/>
</dbReference>
<feature type="transmembrane region" description="Helical" evidence="1">
    <location>
        <begin position="59"/>
        <end position="77"/>
    </location>
</feature>
<dbReference type="Proteomes" id="UP000029868">
    <property type="component" value="Unassembled WGS sequence"/>
</dbReference>
<keyword evidence="1" id="KW-1133">Transmembrane helix</keyword>
<evidence type="ECO:0000313" key="3">
    <source>
        <dbReference type="Proteomes" id="UP000029868"/>
    </source>
</evidence>
<sequence>MQTFLENQQLIWYAIAGLSLVLELGIMGLSGPLLFFAIASVITGVLINIGLIEGWQSQILVVGILTAIITLVLWKPLKNMQNSRSKTDDSSDMVGLQVPVFDSVTNDSGSIRYSGINWNARLADDVDVAVIENNSMCTIVAITGTTMLVKPV</sequence>
<evidence type="ECO:0000256" key="1">
    <source>
        <dbReference type="SAM" id="Phobius"/>
    </source>
</evidence>
<organism evidence="2 3">
    <name type="scientific">Colwellia psychrerythraea</name>
    <name type="common">Vibrio psychroerythus</name>
    <dbReference type="NCBI Taxonomy" id="28229"/>
    <lineage>
        <taxon>Bacteria</taxon>
        <taxon>Pseudomonadati</taxon>
        <taxon>Pseudomonadota</taxon>
        <taxon>Gammaproteobacteria</taxon>
        <taxon>Alteromonadales</taxon>
        <taxon>Colwelliaceae</taxon>
        <taxon>Colwellia</taxon>
    </lineage>
</organism>
<name>A0A099KMH0_COLPS</name>
<reference evidence="2 3" key="1">
    <citation type="submission" date="2014-08" db="EMBL/GenBank/DDBJ databases">
        <title>Genomic and Phenotypic Diversity of Colwellia psychrerythraea strains from Disparate Marine Basins.</title>
        <authorList>
            <person name="Techtmann S.M."/>
            <person name="Stelling S.C."/>
            <person name="Utturkar S.M."/>
            <person name="Alshibli N."/>
            <person name="Harris A."/>
            <person name="Brown S.D."/>
            <person name="Hazen T.C."/>
        </authorList>
    </citation>
    <scope>NUCLEOTIDE SEQUENCE [LARGE SCALE GENOMIC DNA]</scope>
    <source>
        <strain evidence="2 3">GAB14E</strain>
    </source>
</reference>
<dbReference type="PATRIC" id="fig|28229.3.peg.3181"/>
<dbReference type="RefSeq" id="WP_033083184.1">
    <property type="nucleotide sequence ID" value="NZ_JQEC01000044.1"/>
</dbReference>
<keyword evidence="1" id="KW-0472">Membrane</keyword>
<dbReference type="AlphaFoldDB" id="A0A099KMH0"/>
<dbReference type="EMBL" id="JQEC01000044">
    <property type="protein sequence ID" value="KGJ90858.1"/>
    <property type="molecule type" value="Genomic_DNA"/>
</dbReference>
<comment type="caution">
    <text evidence="2">The sequence shown here is derived from an EMBL/GenBank/DDBJ whole genome shotgun (WGS) entry which is preliminary data.</text>
</comment>